<accession>A0A0N4Y6G6</accession>
<keyword evidence="3" id="KW-1185">Reference proteome</keyword>
<reference evidence="4" key="1">
    <citation type="submission" date="2017-02" db="UniProtKB">
        <authorList>
            <consortium name="WormBaseParasite"/>
        </authorList>
    </citation>
    <scope>IDENTIFICATION</scope>
</reference>
<dbReference type="AlphaFoldDB" id="A0A0N4Y6G6"/>
<feature type="region of interest" description="Disordered" evidence="1">
    <location>
        <begin position="1"/>
        <end position="36"/>
    </location>
</feature>
<dbReference type="Proteomes" id="UP000271162">
    <property type="component" value="Unassembled WGS sequence"/>
</dbReference>
<protein>
    <submittedName>
        <fullName evidence="2 4">Uncharacterized protein</fullName>
    </submittedName>
</protein>
<name>A0A0N4Y6G6_NIPBR</name>
<evidence type="ECO:0000313" key="2">
    <source>
        <dbReference type="EMBL" id="VDL75265.1"/>
    </source>
</evidence>
<dbReference type="WBParaSite" id="NBR_0001167501-mRNA-1">
    <property type="protein sequence ID" value="NBR_0001167501-mRNA-1"/>
    <property type="gene ID" value="NBR_0001167501"/>
</dbReference>
<reference evidence="2 3" key="2">
    <citation type="submission" date="2018-11" db="EMBL/GenBank/DDBJ databases">
        <authorList>
            <consortium name="Pathogen Informatics"/>
        </authorList>
    </citation>
    <scope>NUCLEOTIDE SEQUENCE [LARGE SCALE GENOMIC DNA]</scope>
</reference>
<gene>
    <name evidence="2" type="ORF">NBR_LOCUS11676</name>
</gene>
<evidence type="ECO:0000256" key="1">
    <source>
        <dbReference type="SAM" id="MobiDB-lite"/>
    </source>
</evidence>
<feature type="region of interest" description="Disordered" evidence="1">
    <location>
        <begin position="81"/>
        <end position="100"/>
    </location>
</feature>
<feature type="compositionally biased region" description="Basic and acidic residues" evidence="1">
    <location>
        <begin position="1"/>
        <end position="13"/>
    </location>
</feature>
<organism evidence="4">
    <name type="scientific">Nippostrongylus brasiliensis</name>
    <name type="common">Rat hookworm</name>
    <dbReference type="NCBI Taxonomy" id="27835"/>
    <lineage>
        <taxon>Eukaryota</taxon>
        <taxon>Metazoa</taxon>
        <taxon>Ecdysozoa</taxon>
        <taxon>Nematoda</taxon>
        <taxon>Chromadorea</taxon>
        <taxon>Rhabditida</taxon>
        <taxon>Rhabditina</taxon>
        <taxon>Rhabditomorpha</taxon>
        <taxon>Strongyloidea</taxon>
        <taxon>Heligmosomidae</taxon>
        <taxon>Nippostrongylus</taxon>
    </lineage>
</organism>
<dbReference type="EMBL" id="UYSL01020574">
    <property type="protein sequence ID" value="VDL75265.1"/>
    <property type="molecule type" value="Genomic_DNA"/>
</dbReference>
<evidence type="ECO:0000313" key="4">
    <source>
        <dbReference type="WBParaSite" id="NBR_0001167501-mRNA-1"/>
    </source>
</evidence>
<proteinExistence type="predicted"/>
<evidence type="ECO:0000313" key="3">
    <source>
        <dbReference type="Proteomes" id="UP000271162"/>
    </source>
</evidence>
<sequence length="100" mass="11685">MLAQKMDQKKETQEMDEDASYKSQKTTVKAEMKGRKRRWLECDQPAALQYFFEDQLQRQPATINLDLSTWISAVSNQNRGRWGDENTLRARGLRSGDMEV</sequence>